<evidence type="ECO:0000256" key="1">
    <source>
        <dbReference type="ARBA" id="ARBA00022723"/>
    </source>
</evidence>
<evidence type="ECO:0000256" key="3">
    <source>
        <dbReference type="ARBA" id="ARBA00022833"/>
    </source>
</evidence>
<evidence type="ECO:0000313" key="7">
    <source>
        <dbReference type="EMBL" id="KAG5166776.1"/>
    </source>
</evidence>
<dbReference type="Pfam" id="PF05180">
    <property type="entry name" value="zf-DNL"/>
    <property type="match status" value="1"/>
</dbReference>
<dbReference type="GO" id="GO:0030150">
    <property type="term" value="P:protein import into mitochondrial matrix"/>
    <property type="evidence" value="ECO:0007669"/>
    <property type="project" value="TreeGrafter"/>
</dbReference>
<proteinExistence type="predicted"/>
<dbReference type="GO" id="GO:0006457">
    <property type="term" value="P:protein folding"/>
    <property type="evidence" value="ECO:0007669"/>
    <property type="project" value="TreeGrafter"/>
</dbReference>
<dbReference type="EMBL" id="JAFIQS010000008">
    <property type="protein sequence ID" value="KAG5166776.1"/>
    <property type="molecule type" value="Genomic_DNA"/>
</dbReference>
<dbReference type="PANTHER" id="PTHR20922">
    <property type="entry name" value="DNL-TYPE ZINC FINGER PROTEIN"/>
    <property type="match status" value="1"/>
</dbReference>
<reference evidence="7" key="1">
    <citation type="submission" date="2021-02" db="EMBL/GenBank/DDBJ databases">
        <title>Psilocybe cubensis genome.</title>
        <authorList>
            <person name="Mckernan K.J."/>
            <person name="Crawford S."/>
            <person name="Trippe A."/>
            <person name="Kane L.T."/>
            <person name="Mclaughlin S."/>
        </authorList>
    </citation>
    <scope>NUCLEOTIDE SEQUENCE [LARGE SCALE GENOMIC DNA]</scope>
    <source>
        <strain evidence="7">MGC-MH-2018</strain>
    </source>
</reference>
<sequence length="199" mass="21063">MLPSRLFRNTGIPPSLRSLITPHANLPSNVAVQLRLRLGVIPGTVSSASRTIGTNAASNTSSSSTSPSSSSKPTTKDPVVPPPPSASASESSTSATTTTDSQPLPEKIEPKLSLTFTCTVSGCGERSTHQFTKKAYEKGIVLVQCPGCKNRHLIADHLGWFKDSTQGGKLRTVEDILKEKGETVKRGALSPNGDVSYFE</sequence>
<dbReference type="InterPro" id="IPR024158">
    <property type="entry name" value="Mt_import_TIM15"/>
</dbReference>
<dbReference type="GO" id="GO:0050821">
    <property type="term" value="P:protein stabilization"/>
    <property type="evidence" value="ECO:0007669"/>
    <property type="project" value="TreeGrafter"/>
</dbReference>
<dbReference type="InterPro" id="IPR007853">
    <property type="entry name" value="Znf_DNL-typ"/>
</dbReference>
<dbReference type="GO" id="GO:0005739">
    <property type="term" value="C:mitochondrion"/>
    <property type="evidence" value="ECO:0007669"/>
    <property type="project" value="TreeGrafter"/>
</dbReference>
<dbReference type="OrthoDB" id="512667at2759"/>
<comment type="caution">
    <text evidence="7">The sequence shown here is derived from an EMBL/GenBank/DDBJ whole genome shotgun (WGS) entry which is preliminary data.</text>
</comment>
<keyword evidence="2 4" id="KW-0863">Zinc-finger</keyword>
<dbReference type="PANTHER" id="PTHR20922:SF13">
    <property type="entry name" value="DNL-TYPE ZINC FINGER PROTEIN"/>
    <property type="match status" value="1"/>
</dbReference>
<dbReference type="GO" id="GO:0051087">
    <property type="term" value="F:protein-folding chaperone binding"/>
    <property type="evidence" value="ECO:0007669"/>
    <property type="project" value="TreeGrafter"/>
</dbReference>
<name>A0A8H8CIJ2_PSICU</name>
<gene>
    <name evidence="7" type="ORF">JR316_008866</name>
</gene>
<keyword evidence="1" id="KW-0479">Metal-binding</keyword>
<protein>
    <recommendedName>
        <fullName evidence="6">DNL-type domain-containing protein</fullName>
    </recommendedName>
</protein>
<feature type="domain" description="DNL-type" evidence="6">
    <location>
        <begin position="109"/>
        <end position="199"/>
    </location>
</feature>
<dbReference type="AlphaFoldDB" id="A0A8H8CIJ2"/>
<organism evidence="7">
    <name type="scientific">Psilocybe cubensis</name>
    <name type="common">Psychedelic mushroom</name>
    <name type="synonym">Stropharia cubensis</name>
    <dbReference type="NCBI Taxonomy" id="181762"/>
    <lineage>
        <taxon>Eukaryota</taxon>
        <taxon>Fungi</taxon>
        <taxon>Dikarya</taxon>
        <taxon>Basidiomycota</taxon>
        <taxon>Agaricomycotina</taxon>
        <taxon>Agaricomycetes</taxon>
        <taxon>Agaricomycetidae</taxon>
        <taxon>Agaricales</taxon>
        <taxon>Agaricineae</taxon>
        <taxon>Strophariaceae</taxon>
        <taxon>Psilocybe</taxon>
    </lineage>
</organism>
<dbReference type="GO" id="GO:0008270">
    <property type="term" value="F:zinc ion binding"/>
    <property type="evidence" value="ECO:0007669"/>
    <property type="project" value="UniProtKB-KW"/>
</dbReference>
<feature type="compositionally biased region" description="Low complexity" evidence="5">
    <location>
        <begin position="54"/>
        <end position="78"/>
    </location>
</feature>
<feature type="compositionally biased region" description="Low complexity" evidence="5">
    <location>
        <begin position="86"/>
        <end position="101"/>
    </location>
</feature>
<feature type="region of interest" description="Disordered" evidence="5">
    <location>
        <begin position="50"/>
        <end position="108"/>
    </location>
</feature>
<accession>A0A8H8CIJ2</accession>
<evidence type="ECO:0000256" key="5">
    <source>
        <dbReference type="SAM" id="MobiDB-lite"/>
    </source>
</evidence>
<dbReference type="PROSITE" id="PS51501">
    <property type="entry name" value="ZF_DNL"/>
    <property type="match status" value="1"/>
</dbReference>
<keyword evidence="3" id="KW-0862">Zinc</keyword>
<evidence type="ECO:0000256" key="2">
    <source>
        <dbReference type="ARBA" id="ARBA00022771"/>
    </source>
</evidence>
<evidence type="ECO:0000259" key="6">
    <source>
        <dbReference type="PROSITE" id="PS51501"/>
    </source>
</evidence>
<evidence type="ECO:0000256" key="4">
    <source>
        <dbReference type="PROSITE-ProRule" id="PRU00834"/>
    </source>
</evidence>